<keyword evidence="5" id="KW-1185">Reference proteome</keyword>
<evidence type="ECO:0000313" key="4">
    <source>
        <dbReference type="EnsemblPlants" id="AET01933"/>
    </source>
</evidence>
<evidence type="ECO:0000313" key="5">
    <source>
        <dbReference type="Proteomes" id="UP000002051"/>
    </source>
</evidence>
<evidence type="ECO:0000313" key="3">
    <source>
        <dbReference type="EMBL" id="AET01933.1"/>
    </source>
</evidence>
<evidence type="ECO:0000256" key="1">
    <source>
        <dbReference type="SAM" id="MobiDB-lite"/>
    </source>
</evidence>
<keyword evidence="2" id="KW-0472">Membrane</keyword>
<evidence type="ECO:0000256" key="2">
    <source>
        <dbReference type="SAM" id="Phobius"/>
    </source>
</evidence>
<feature type="region of interest" description="Disordered" evidence="1">
    <location>
        <begin position="55"/>
        <end position="102"/>
    </location>
</feature>
<accession>G7L9V6</accession>
<sequence>MWRPKNSTIALFVFEIAPFFNYGWYVFNCSTDFNSARRWLIVAGSTTIGEKTISKVKRKDEGGEDERGMSFNGIDDEVGEDAEEESASLNDEDDEDSLPFVDPVSTKCKHYIFL</sequence>
<feature type="transmembrane region" description="Helical" evidence="2">
    <location>
        <begin position="7"/>
        <end position="27"/>
    </location>
</feature>
<dbReference type="Proteomes" id="UP000002051">
    <property type="component" value="Chromosome 8"/>
</dbReference>
<reference evidence="3 5" key="2">
    <citation type="journal article" date="2014" name="BMC Genomics">
        <title>An improved genome release (version Mt4.0) for the model legume Medicago truncatula.</title>
        <authorList>
            <person name="Tang H."/>
            <person name="Krishnakumar V."/>
            <person name="Bidwell S."/>
            <person name="Rosen B."/>
            <person name="Chan A."/>
            <person name="Zhou S."/>
            <person name="Gentzbittel L."/>
            <person name="Childs K.L."/>
            <person name="Yandell M."/>
            <person name="Gundlach H."/>
            <person name="Mayer K.F."/>
            <person name="Schwartz D.C."/>
            <person name="Town C.D."/>
        </authorList>
    </citation>
    <scope>GENOME REANNOTATION</scope>
    <source>
        <strain evidence="4 5">cv. Jemalong A17</strain>
    </source>
</reference>
<dbReference type="HOGENOM" id="CLU_2124788_0_0_1"/>
<feature type="compositionally biased region" description="Basic and acidic residues" evidence="1">
    <location>
        <begin position="58"/>
        <end position="68"/>
    </location>
</feature>
<protein>
    <submittedName>
        <fullName evidence="3">Transmembrane protein, putative</fullName>
    </submittedName>
</protein>
<dbReference type="AlphaFoldDB" id="G7L9V6"/>
<keyword evidence="2" id="KW-1133">Transmembrane helix</keyword>
<dbReference type="EnsemblPlants" id="AET01933">
    <property type="protein sequence ID" value="AET01933"/>
    <property type="gene ID" value="MTR_8g023300"/>
</dbReference>
<name>G7L9V6_MEDTR</name>
<feature type="compositionally biased region" description="Acidic residues" evidence="1">
    <location>
        <begin position="74"/>
        <end position="97"/>
    </location>
</feature>
<organism evidence="3 5">
    <name type="scientific">Medicago truncatula</name>
    <name type="common">Barrel medic</name>
    <name type="synonym">Medicago tribuloides</name>
    <dbReference type="NCBI Taxonomy" id="3880"/>
    <lineage>
        <taxon>Eukaryota</taxon>
        <taxon>Viridiplantae</taxon>
        <taxon>Streptophyta</taxon>
        <taxon>Embryophyta</taxon>
        <taxon>Tracheophyta</taxon>
        <taxon>Spermatophyta</taxon>
        <taxon>Magnoliopsida</taxon>
        <taxon>eudicotyledons</taxon>
        <taxon>Gunneridae</taxon>
        <taxon>Pentapetalae</taxon>
        <taxon>rosids</taxon>
        <taxon>fabids</taxon>
        <taxon>Fabales</taxon>
        <taxon>Fabaceae</taxon>
        <taxon>Papilionoideae</taxon>
        <taxon>50 kb inversion clade</taxon>
        <taxon>NPAAA clade</taxon>
        <taxon>Hologalegina</taxon>
        <taxon>IRL clade</taxon>
        <taxon>Trifolieae</taxon>
        <taxon>Medicago</taxon>
    </lineage>
</organism>
<dbReference type="EMBL" id="CM001224">
    <property type="protein sequence ID" value="AET01933.1"/>
    <property type="molecule type" value="Genomic_DNA"/>
</dbReference>
<gene>
    <name evidence="3" type="ordered locus">MTR_8g023300</name>
</gene>
<dbReference type="PaxDb" id="3880-AET01933"/>
<proteinExistence type="predicted"/>
<keyword evidence="2 3" id="KW-0812">Transmembrane</keyword>
<reference evidence="4" key="3">
    <citation type="submission" date="2015-04" db="UniProtKB">
        <authorList>
            <consortium name="EnsemblPlants"/>
        </authorList>
    </citation>
    <scope>IDENTIFICATION</scope>
    <source>
        <strain evidence="4">cv. Jemalong A17</strain>
    </source>
</reference>
<reference evidence="3 5" key="1">
    <citation type="journal article" date="2011" name="Nature">
        <title>The Medicago genome provides insight into the evolution of rhizobial symbioses.</title>
        <authorList>
            <person name="Young N.D."/>
            <person name="Debelle F."/>
            <person name="Oldroyd G.E."/>
            <person name="Geurts R."/>
            <person name="Cannon S.B."/>
            <person name="Udvardi M.K."/>
            <person name="Benedito V.A."/>
            <person name="Mayer K.F."/>
            <person name="Gouzy J."/>
            <person name="Schoof H."/>
            <person name="Van de Peer Y."/>
            <person name="Proost S."/>
            <person name="Cook D.R."/>
            <person name="Meyers B.C."/>
            <person name="Spannagl M."/>
            <person name="Cheung F."/>
            <person name="De Mita S."/>
            <person name="Krishnakumar V."/>
            <person name="Gundlach H."/>
            <person name="Zhou S."/>
            <person name="Mudge J."/>
            <person name="Bharti A.K."/>
            <person name="Murray J.D."/>
            <person name="Naoumkina M.A."/>
            <person name="Rosen B."/>
            <person name="Silverstein K.A."/>
            <person name="Tang H."/>
            <person name="Rombauts S."/>
            <person name="Zhao P.X."/>
            <person name="Zhou P."/>
            <person name="Barbe V."/>
            <person name="Bardou P."/>
            <person name="Bechner M."/>
            <person name="Bellec A."/>
            <person name="Berger A."/>
            <person name="Berges H."/>
            <person name="Bidwell S."/>
            <person name="Bisseling T."/>
            <person name="Choisne N."/>
            <person name="Couloux A."/>
            <person name="Denny R."/>
            <person name="Deshpande S."/>
            <person name="Dai X."/>
            <person name="Doyle J.J."/>
            <person name="Dudez A.M."/>
            <person name="Farmer A.D."/>
            <person name="Fouteau S."/>
            <person name="Franken C."/>
            <person name="Gibelin C."/>
            <person name="Gish J."/>
            <person name="Goldstein S."/>
            <person name="Gonzalez A.J."/>
            <person name="Green P.J."/>
            <person name="Hallab A."/>
            <person name="Hartog M."/>
            <person name="Hua A."/>
            <person name="Humphray S.J."/>
            <person name="Jeong D.H."/>
            <person name="Jing Y."/>
            <person name="Jocker A."/>
            <person name="Kenton S.M."/>
            <person name="Kim D.J."/>
            <person name="Klee K."/>
            <person name="Lai H."/>
            <person name="Lang C."/>
            <person name="Lin S."/>
            <person name="Macmil S.L."/>
            <person name="Magdelenat G."/>
            <person name="Matthews L."/>
            <person name="McCorrison J."/>
            <person name="Monaghan E.L."/>
            <person name="Mun J.H."/>
            <person name="Najar F.Z."/>
            <person name="Nicholson C."/>
            <person name="Noirot C."/>
            <person name="O'Bleness M."/>
            <person name="Paule C.R."/>
            <person name="Poulain J."/>
            <person name="Prion F."/>
            <person name="Qin B."/>
            <person name="Qu C."/>
            <person name="Retzel E.F."/>
            <person name="Riddle C."/>
            <person name="Sallet E."/>
            <person name="Samain S."/>
            <person name="Samson N."/>
            <person name="Sanders I."/>
            <person name="Saurat O."/>
            <person name="Scarpelli C."/>
            <person name="Schiex T."/>
            <person name="Segurens B."/>
            <person name="Severin A.J."/>
            <person name="Sherrier D.J."/>
            <person name="Shi R."/>
            <person name="Sims S."/>
            <person name="Singer S.R."/>
            <person name="Sinharoy S."/>
            <person name="Sterck L."/>
            <person name="Viollet A."/>
            <person name="Wang B.B."/>
            <person name="Wang K."/>
            <person name="Wang M."/>
            <person name="Wang X."/>
            <person name="Warfsmann J."/>
            <person name="Weissenbach J."/>
            <person name="White D.D."/>
            <person name="White J.D."/>
            <person name="Wiley G.B."/>
            <person name="Wincker P."/>
            <person name="Xing Y."/>
            <person name="Yang L."/>
            <person name="Yao Z."/>
            <person name="Ying F."/>
            <person name="Zhai J."/>
            <person name="Zhou L."/>
            <person name="Zuber A."/>
            <person name="Denarie J."/>
            <person name="Dixon R.A."/>
            <person name="May G.D."/>
            <person name="Schwartz D.C."/>
            <person name="Rogers J."/>
            <person name="Quetier F."/>
            <person name="Town C.D."/>
            <person name="Roe B.A."/>
        </authorList>
    </citation>
    <scope>NUCLEOTIDE SEQUENCE [LARGE SCALE GENOMIC DNA]</scope>
    <source>
        <strain evidence="3">A17</strain>
        <strain evidence="4 5">cv. Jemalong A17</strain>
    </source>
</reference>